<reference evidence="1" key="1">
    <citation type="submission" date="2021-01" db="EMBL/GenBank/DDBJ databases">
        <authorList>
            <person name="Corre E."/>
            <person name="Pelletier E."/>
            <person name="Niang G."/>
            <person name="Scheremetjew M."/>
            <person name="Finn R."/>
            <person name="Kale V."/>
            <person name="Holt S."/>
            <person name="Cochrane G."/>
            <person name="Meng A."/>
            <person name="Brown T."/>
            <person name="Cohen L."/>
        </authorList>
    </citation>
    <scope>NUCLEOTIDE SEQUENCE</scope>
    <source>
        <strain evidence="1">Pop2</strain>
    </source>
</reference>
<organism evidence="1">
    <name type="scientific">Ditylum brightwellii</name>
    <dbReference type="NCBI Taxonomy" id="49249"/>
    <lineage>
        <taxon>Eukaryota</taxon>
        <taxon>Sar</taxon>
        <taxon>Stramenopiles</taxon>
        <taxon>Ochrophyta</taxon>
        <taxon>Bacillariophyta</taxon>
        <taxon>Mediophyceae</taxon>
        <taxon>Lithodesmiophycidae</taxon>
        <taxon>Lithodesmiales</taxon>
        <taxon>Lithodesmiaceae</taxon>
        <taxon>Ditylum</taxon>
    </lineage>
</organism>
<dbReference type="EMBL" id="HBGN01012457">
    <property type="protein sequence ID" value="CAD9324181.1"/>
    <property type="molecule type" value="Transcribed_RNA"/>
</dbReference>
<proteinExistence type="predicted"/>
<name>A0A7S2E9Y4_9STRA</name>
<dbReference type="AlphaFoldDB" id="A0A7S2E9Y4"/>
<protein>
    <submittedName>
        <fullName evidence="1">Uncharacterized protein</fullName>
    </submittedName>
</protein>
<sequence>MESPLWSSRRLVNVQGEEYDPSSPSWSTTFATSVPRRGMAFANVDIFTHISSNFVRSDSNDANDAFGAKHILLSMERELAADIGAMPPGTVLIAVGPVPCLVAQYYLESLPLSGLILVDPVILPPLPGENTVAAAESAKEVLDILFQSNKKDNHPLLHNLSECEVIERTIVEDLAKTCSSWDRPLRLEPGSVPMLILSSSRRETNKSDDSHVKHDTIIQAGAQGTASIHSIYDEEDMQVKRIGIGTGDDDVLGIIFEFIDESVQ</sequence>
<evidence type="ECO:0000313" key="1">
    <source>
        <dbReference type="EMBL" id="CAD9324181.1"/>
    </source>
</evidence>
<accession>A0A7S2E9Y4</accession>
<gene>
    <name evidence="1" type="ORF">DBRI1063_LOCUS7933</name>
</gene>